<evidence type="ECO:0000313" key="3">
    <source>
        <dbReference type="EMBL" id="MCK9688368.1"/>
    </source>
</evidence>
<protein>
    <submittedName>
        <fullName evidence="3">Glycosyltransferase</fullName>
        <ecNumber evidence="3">2.4.-.-</ecNumber>
    </submittedName>
</protein>
<dbReference type="EC" id="2.4.-.-" evidence="3"/>
<dbReference type="InterPro" id="IPR028098">
    <property type="entry name" value="Glyco_trans_4-like_N"/>
</dbReference>
<evidence type="ECO:0000259" key="1">
    <source>
        <dbReference type="Pfam" id="PF00534"/>
    </source>
</evidence>
<dbReference type="EMBL" id="JAJLJH010000008">
    <property type="protein sequence ID" value="MCK9688368.1"/>
    <property type="molecule type" value="Genomic_DNA"/>
</dbReference>
<dbReference type="Pfam" id="PF13477">
    <property type="entry name" value="Glyco_trans_4_2"/>
    <property type="match status" value="1"/>
</dbReference>
<name>A0A9X2C112_9BURK</name>
<evidence type="ECO:0000313" key="4">
    <source>
        <dbReference type="Proteomes" id="UP001139353"/>
    </source>
</evidence>
<keyword evidence="3" id="KW-0328">Glycosyltransferase</keyword>
<evidence type="ECO:0000259" key="2">
    <source>
        <dbReference type="Pfam" id="PF13477"/>
    </source>
</evidence>
<feature type="domain" description="Glycosyl transferase family 1" evidence="1">
    <location>
        <begin position="179"/>
        <end position="318"/>
    </location>
</feature>
<dbReference type="GO" id="GO:0016757">
    <property type="term" value="F:glycosyltransferase activity"/>
    <property type="evidence" value="ECO:0007669"/>
    <property type="project" value="UniProtKB-KW"/>
</dbReference>
<dbReference type="PANTHER" id="PTHR12526">
    <property type="entry name" value="GLYCOSYLTRANSFERASE"/>
    <property type="match status" value="1"/>
</dbReference>
<dbReference type="RefSeq" id="WP_275684410.1">
    <property type="nucleotide sequence ID" value="NZ_JAJLJH010000008.1"/>
</dbReference>
<gene>
    <name evidence="3" type="ORF">LPC04_21890</name>
</gene>
<keyword evidence="3" id="KW-0808">Transferase</keyword>
<dbReference type="SUPFAM" id="SSF53756">
    <property type="entry name" value="UDP-Glycosyltransferase/glycogen phosphorylase"/>
    <property type="match status" value="1"/>
</dbReference>
<dbReference type="Gene3D" id="3.40.50.2000">
    <property type="entry name" value="Glycogen Phosphorylase B"/>
    <property type="match status" value="2"/>
</dbReference>
<reference evidence="3" key="1">
    <citation type="submission" date="2021-11" db="EMBL/GenBank/DDBJ databases">
        <title>BS-T2-15 a new species belonging to the Comamonadaceae family isolated from the soil of a French oak forest.</title>
        <authorList>
            <person name="Mieszkin S."/>
            <person name="Alain K."/>
        </authorList>
    </citation>
    <scope>NUCLEOTIDE SEQUENCE</scope>
    <source>
        <strain evidence="3">BS-T2-15</strain>
    </source>
</reference>
<proteinExistence type="predicted"/>
<dbReference type="Proteomes" id="UP001139353">
    <property type="component" value="Unassembled WGS sequence"/>
</dbReference>
<organism evidence="3 4">
    <name type="scientific">Scleromatobacter humisilvae</name>
    <dbReference type="NCBI Taxonomy" id="2897159"/>
    <lineage>
        <taxon>Bacteria</taxon>
        <taxon>Pseudomonadati</taxon>
        <taxon>Pseudomonadota</taxon>
        <taxon>Betaproteobacteria</taxon>
        <taxon>Burkholderiales</taxon>
        <taxon>Sphaerotilaceae</taxon>
        <taxon>Scleromatobacter</taxon>
    </lineage>
</organism>
<keyword evidence="4" id="KW-1185">Reference proteome</keyword>
<comment type="caution">
    <text evidence="3">The sequence shown here is derived from an EMBL/GenBank/DDBJ whole genome shotgun (WGS) entry which is preliminary data.</text>
</comment>
<sequence length="361" mass="38613">MKPLRVVLFGDGESPHLLKWARALAPRVELFVASSRGLAPALAALVAPERTLLLGHATKFEGGNVALLKTLPTLARWLRGVDADWINAHYLSSHGTLAWLARKLGVRARLAASAWGSDILVAPRSSVVLRWLTSRVLRDAALCTSDSAHMAQRMRELGAHEVMTFPFGLDALPAAPSAKEPRLFFANRGLEDIYDPQRVLTLFAGVASTWPDARLVVANSGSRGDALRQQAAALGLADRIDFVGRLDAATQSAFYARARWYLSVPRSDSVSVSVLEAMAHGCIPLLSDLPANRELVRDGANGLILPDAQAALSPAALERLAAEAASIAVANRDWVGANALFGPSVDAFVARLEKITSSAKP</sequence>
<dbReference type="AlphaFoldDB" id="A0A9X2C112"/>
<accession>A0A9X2C112</accession>
<feature type="domain" description="Glycosyltransferase subfamily 4-like N-terminal" evidence="2">
    <location>
        <begin position="5"/>
        <end position="146"/>
    </location>
</feature>
<dbReference type="InterPro" id="IPR001296">
    <property type="entry name" value="Glyco_trans_1"/>
</dbReference>
<dbReference type="Pfam" id="PF00534">
    <property type="entry name" value="Glycos_transf_1"/>
    <property type="match status" value="1"/>
</dbReference>